<gene>
    <name evidence="2" type="ORF">CYCCA115_LOCUS12787</name>
</gene>
<dbReference type="AlphaFoldDB" id="A0AAD2PUJ8"/>
<feature type="compositionally biased region" description="Low complexity" evidence="1">
    <location>
        <begin position="20"/>
        <end position="34"/>
    </location>
</feature>
<feature type="region of interest" description="Disordered" evidence="1">
    <location>
        <begin position="14"/>
        <end position="79"/>
    </location>
</feature>
<protein>
    <submittedName>
        <fullName evidence="2">Uncharacterized protein</fullName>
    </submittedName>
</protein>
<dbReference type="Proteomes" id="UP001295423">
    <property type="component" value="Unassembled WGS sequence"/>
</dbReference>
<reference evidence="2" key="1">
    <citation type="submission" date="2023-08" db="EMBL/GenBank/DDBJ databases">
        <authorList>
            <person name="Audoor S."/>
            <person name="Bilcke G."/>
        </authorList>
    </citation>
    <scope>NUCLEOTIDE SEQUENCE</scope>
</reference>
<feature type="region of interest" description="Disordered" evidence="1">
    <location>
        <begin position="204"/>
        <end position="224"/>
    </location>
</feature>
<organism evidence="2 3">
    <name type="scientific">Cylindrotheca closterium</name>
    <dbReference type="NCBI Taxonomy" id="2856"/>
    <lineage>
        <taxon>Eukaryota</taxon>
        <taxon>Sar</taxon>
        <taxon>Stramenopiles</taxon>
        <taxon>Ochrophyta</taxon>
        <taxon>Bacillariophyta</taxon>
        <taxon>Bacillariophyceae</taxon>
        <taxon>Bacillariophycidae</taxon>
        <taxon>Bacillariales</taxon>
        <taxon>Bacillariaceae</taxon>
        <taxon>Cylindrotheca</taxon>
    </lineage>
</organism>
<evidence type="ECO:0000313" key="3">
    <source>
        <dbReference type="Proteomes" id="UP001295423"/>
    </source>
</evidence>
<feature type="compositionally biased region" description="Basic and acidic residues" evidence="1">
    <location>
        <begin position="214"/>
        <end position="224"/>
    </location>
</feature>
<comment type="caution">
    <text evidence="2">The sequence shown here is derived from an EMBL/GenBank/DDBJ whole genome shotgun (WGS) entry which is preliminary data.</text>
</comment>
<evidence type="ECO:0000256" key="1">
    <source>
        <dbReference type="SAM" id="MobiDB-lite"/>
    </source>
</evidence>
<feature type="compositionally biased region" description="Basic and acidic residues" evidence="1">
    <location>
        <begin position="174"/>
        <end position="189"/>
    </location>
</feature>
<evidence type="ECO:0000313" key="2">
    <source>
        <dbReference type="EMBL" id="CAJ1950846.1"/>
    </source>
</evidence>
<feature type="region of interest" description="Disordered" evidence="1">
    <location>
        <begin position="165"/>
        <end position="189"/>
    </location>
</feature>
<sequence length="224" mass="25113">MFCATNIISKNTLDQPEIFSMDSSSSGDSGSGSSLEKETSSDSSLEKDHSVTSRITDYDTSDDENASAIAISGGTPQRDSKVRFDSVEVREYPIILGDNPSCRQGPPITIGWEPKSDVFTPVDEFEKLRSEERHSDPDEMFVSSFNRIDILKKLGFSRRDIKKASSKASKLRKKRDETSQHEQKIEPLRQLKDRTVELLSCKKTTRESSPLRSNDVHAYEDVAV</sequence>
<dbReference type="EMBL" id="CAKOGP040001770">
    <property type="protein sequence ID" value="CAJ1950846.1"/>
    <property type="molecule type" value="Genomic_DNA"/>
</dbReference>
<keyword evidence="3" id="KW-1185">Reference proteome</keyword>
<name>A0AAD2PUJ8_9STRA</name>
<feature type="compositionally biased region" description="Basic and acidic residues" evidence="1">
    <location>
        <begin position="35"/>
        <end position="51"/>
    </location>
</feature>
<accession>A0AAD2PUJ8</accession>
<proteinExistence type="predicted"/>